<protein>
    <recommendedName>
        <fullName evidence="2">NWD NACHT-NTPase N-terminal domain-containing protein</fullName>
    </recommendedName>
</protein>
<organism evidence="3 4">
    <name type="scientific">Parathielavia appendiculata</name>
    <dbReference type="NCBI Taxonomy" id="2587402"/>
    <lineage>
        <taxon>Eukaryota</taxon>
        <taxon>Fungi</taxon>
        <taxon>Dikarya</taxon>
        <taxon>Ascomycota</taxon>
        <taxon>Pezizomycotina</taxon>
        <taxon>Sordariomycetes</taxon>
        <taxon>Sordariomycetidae</taxon>
        <taxon>Sordariales</taxon>
        <taxon>Chaetomiaceae</taxon>
        <taxon>Parathielavia</taxon>
    </lineage>
</organism>
<name>A0AAN6Z0B1_9PEZI</name>
<gene>
    <name evidence="3" type="ORF">N657DRAFT_627137</name>
</gene>
<evidence type="ECO:0000256" key="1">
    <source>
        <dbReference type="SAM" id="MobiDB-lite"/>
    </source>
</evidence>
<keyword evidence="4" id="KW-1185">Reference proteome</keyword>
<dbReference type="EMBL" id="MU853251">
    <property type="protein sequence ID" value="KAK4119289.1"/>
    <property type="molecule type" value="Genomic_DNA"/>
</dbReference>
<dbReference type="GeneID" id="87827577"/>
<evidence type="ECO:0000313" key="4">
    <source>
        <dbReference type="Proteomes" id="UP001302602"/>
    </source>
</evidence>
<dbReference type="RefSeq" id="XP_062643062.1">
    <property type="nucleotide sequence ID" value="XM_062790808.1"/>
</dbReference>
<proteinExistence type="predicted"/>
<accession>A0AAN6Z0B1</accession>
<reference evidence="3" key="1">
    <citation type="journal article" date="2023" name="Mol. Phylogenet. Evol.">
        <title>Genome-scale phylogeny and comparative genomics of the fungal order Sordariales.</title>
        <authorList>
            <person name="Hensen N."/>
            <person name="Bonometti L."/>
            <person name="Westerberg I."/>
            <person name="Brannstrom I.O."/>
            <person name="Guillou S."/>
            <person name="Cros-Aarteil S."/>
            <person name="Calhoun S."/>
            <person name="Haridas S."/>
            <person name="Kuo A."/>
            <person name="Mondo S."/>
            <person name="Pangilinan J."/>
            <person name="Riley R."/>
            <person name="LaButti K."/>
            <person name="Andreopoulos B."/>
            <person name="Lipzen A."/>
            <person name="Chen C."/>
            <person name="Yan M."/>
            <person name="Daum C."/>
            <person name="Ng V."/>
            <person name="Clum A."/>
            <person name="Steindorff A."/>
            <person name="Ohm R.A."/>
            <person name="Martin F."/>
            <person name="Silar P."/>
            <person name="Natvig D.O."/>
            <person name="Lalanne C."/>
            <person name="Gautier V."/>
            <person name="Ament-Velasquez S.L."/>
            <person name="Kruys A."/>
            <person name="Hutchinson M.I."/>
            <person name="Powell A.J."/>
            <person name="Barry K."/>
            <person name="Miller A.N."/>
            <person name="Grigoriev I.V."/>
            <person name="Debuchy R."/>
            <person name="Gladieux P."/>
            <person name="Hiltunen Thoren M."/>
            <person name="Johannesson H."/>
        </authorList>
    </citation>
    <scope>NUCLEOTIDE SEQUENCE</scope>
    <source>
        <strain evidence="3">CBS 731.68</strain>
    </source>
</reference>
<dbReference type="Pfam" id="PF17100">
    <property type="entry name" value="NACHT_N"/>
    <property type="match status" value="1"/>
</dbReference>
<dbReference type="AlphaFoldDB" id="A0AAN6Z0B1"/>
<sequence length="330" mass="36260">MLQIHVDPSGADATAVQATTEGAKEAEASATTSHVLSPALLVEPLAREPPAPESEGQQFPALSVSQTLWNAAYGSLEEDADTAELVRSYVKILMIASDIDCSTDLSAEIKDPIQRQVHMSELLGKGQANISTPSKITKGVGDVAQFILSAKPIIDAAIQNIPQAALPWAGVCVALQANPPESCERRSNLAGIIHVVSGIDWYCALSEHLLKKDHVDESLEWIPPLLQARVIALYKALLLYQIKSVCSYYRHQGVVFLRALVNWDHWDSCLDAGQDAEKFLNDWGQFDEIKAGSLRRELPERAKQMAELLEAIGQDIRDFIALQKEMRRDD</sequence>
<dbReference type="InterPro" id="IPR031359">
    <property type="entry name" value="NACHT_N"/>
</dbReference>
<feature type="region of interest" description="Disordered" evidence="1">
    <location>
        <begin position="1"/>
        <end position="31"/>
    </location>
</feature>
<reference evidence="3" key="2">
    <citation type="submission" date="2023-05" db="EMBL/GenBank/DDBJ databases">
        <authorList>
            <consortium name="Lawrence Berkeley National Laboratory"/>
            <person name="Steindorff A."/>
            <person name="Hensen N."/>
            <person name="Bonometti L."/>
            <person name="Westerberg I."/>
            <person name="Brannstrom I.O."/>
            <person name="Guillou S."/>
            <person name="Cros-Aarteil S."/>
            <person name="Calhoun S."/>
            <person name="Haridas S."/>
            <person name="Kuo A."/>
            <person name="Mondo S."/>
            <person name="Pangilinan J."/>
            <person name="Riley R."/>
            <person name="Labutti K."/>
            <person name="Andreopoulos B."/>
            <person name="Lipzen A."/>
            <person name="Chen C."/>
            <person name="Yanf M."/>
            <person name="Daum C."/>
            <person name="Ng V."/>
            <person name="Clum A."/>
            <person name="Ohm R."/>
            <person name="Martin F."/>
            <person name="Silar P."/>
            <person name="Natvig D."/>
            <person name="Lalanne C."/>
            <person name="Gautier V."/>
            <person name="Ament-Velasquez S.L."/>
            <person name="Kruys A."/>
            <person name="Hutchinson M.I."/>
            <person name="Powell A.J."/>
            <person name="Barry K."/>
            <person name="Miller A.N."/>
            <person name="Grigoriev I.V."/>
            <person name="Debuchy R."/>
            <person name="Gladieux P."/>
            <person name="Thoren M.H."/>
            <person name="Johannesson H."/>
        </authorList>
    </citation>
    <scope>NUCLEOTIDE SEQUENCE</scope>
    <source>
        <strain evidence="3">CBS 731.68</strain>
    </source>
</reference>
<feature type="domain" description="NWD NACHT-NTPase N-terminal" evidence="2">
    <location>
        <begin position="66"/>
        <end position="281"/>
    </location>
</feature>
<dbReference type="Proteomes" id="UP001302602">
    <property type="component" value="Unassembled WGS sequence"/>
</dbReference>
<evidence type="ECO:0000313" key="3">
    <source>
        <dbReference type="EMBL" id="KAK4119289.1"/>
    </source>
</evidence>
<evidence type="ECO:0000259" key="2">
    <source>
        <dbReference type="Pfam" id="PF17100"/>
    </source>
</evidence>
<comment type="caution">
    <text evidence="3">The sequence shown here is derived from an EMBL/GenBank/DDBJ whole genome shotgun (WGS) entry which is preliminary data.</text>
</comment>